<evidence type="ECO:0000259" key="2">
    <source>
        <dbReference type="Pfam" id="PF02668"/>
    </source>
</evidence>
<reference evidence="4" key="1">
    <citation type="journal article" date="2019" name="Int. J. Syst. Evol. Microbiol.">
        <title>The Global Catalogue of Microorganisms (GCM) 10K type strain sequencing project: providing services to taxonomists for standard genome sequencing and annotation.</title>
        <authorList>
            <consortium name="The Broad Institute Genomics Platform"/>
            <consortium name="The Broad Institute Genome Sequencing Center for Infectious Disease"/>
            <person name="Wu L."/>
            <person name="Ma J."/>
        </authorList>
    </citation>
    <scope>NUCLEOTIDE SEQUENCE [LARGE SCALE GENOMIC DNA]</scope>
    <source>
        <strain evidence="4">KCTC 33522</strain>
    </source>
</reference>
<gene>
    <name evidence="3" type="ORF">ACFSY7_06695</name>
</gene>
<dbReference type="Pfam" id="PF02668">
    <property type="entry name" value="TauD"/>
    <property type="match status" value="1"/>
</dbReference>
<dbReference type="Proteomes" id="UP001597568">
    <property type="component" value="Unassembled WGS sequence"/>
</dbReference>
<feature type="domain" description="TauD/TfdA-like" evidence="2">
    <location>
        <begin position="63"/>
        <end position="267"/>
    </location>
</feature>
<accession>A0ABW5XYQ9</accession>
<dbReference type="GO" id="GO:0051213">
    <property type="term" value="F:dioxygenase activity"/>
    <property type="evidence" value="ECO:0007669"/>
    <property type="project" value="UniProtKB-KW"/>
</dbReference>
<evidence type="ECO:0000256" key="1">
    <source>
        <dbReference type="ARBA" id="ARBA00023002"/>
    </source>
</evidence>
<proteinExistence type="predicted"/>
<dbReference type="SUPFAM" id="SSF51197">
    <property type="entry name" value="Clavaminate synthase-like"/>
    <property type="match status" value="1"/>
</dbReference>
<evidence type="ECO:0000313" key="3">
    <source>
        <dbReference type="EMBL" id="MFD2868182.1"/>
    </source>
</evidence>
<keyword evidence="1" id="KW-0560">Oxidoreductase</keyword>
<evidence type="ECO:0000313" key="4">
    <source>
        <dbReference type="Proteomes" id="UP001597568"/>
    </source>
</evidence>
<comment type="caution">
    <text evidence="3">The sequence shown here is derived from an EMBL/GenBank/DDBJ whole genome shotgun (WGS) entry which is preliminary data.</text>
</comment>
<dbReference type="EMBL" id="JBHUOR010000036">
    <property type="protein sequence ID" value="MFD2868182.1"/>
    <property type="molecule type" value="Genomic_DNA"/>
</dbReference>
<name>A0ABW5XYQ9_9BACL</name>
<dbReference type="InterPro" id="IPR003819">
    <property type="entry name" value="TauD/TfdA-like"/>
</dbReference>
<dbReference type="Gene3D" id="3.60.130.10">
    <property type="entry name" value="Clavaminate synthase-like"/>
    <property type="match status" value="1"/>
</dbReference>
<keyword evidence="3" id="KW-0223">Dioxygenase</keyword>
<protein>
    <submittedName>
        <fullName evidence="3">TauD/TfdA family dioxygenase</fullName>
    </submittedName>
</protein>
<dbReference type="InterPro" id="IPR042098">
    <property type="entry name" value="TauD-like_sf"/>
</dbReference>
<keyword evidence="4" id="KW-1185">Reference proteome</keyword>
<sequence>MLSYLYEPILDYQYDENDLKPIMLDFSPQCKKEILNAYFNKGFAIYEIINNNKEIKLFLEELASFFNLGQPYKPPIYDNTNLYKDGINKLNISEGAHVAFQTNKAQDLHCDGTLEEIGLIKTSLLHCVRPAANGGENIIFNSIGAFHNLYKIGGNRKALESLLKPNALKRCAINVTGAEYVGPVFKMTNEKLISRFSKDNTSCWKESFVKDDSIKKAYDLINKLILDESTYSIKFKLEKNQGIIIANDRVAHGRTAFYDNKRKLYRGLYKEILR</sequence>
<organism evidence="3 4">
    <name type="scientific">Kurthia populi</name>
    <dbReference type="NCBI Taxonomy" id="1562132"/>
    <lineage>
        <taxon>Bacteria</taxon>
        <taxon>Bacillati</taxon>
        <taxon>Bacillota</taxon>
        <taxon>Bacilli</taxon>
        <taxon>Bacillales</taxon>
        <taxon>Caryophanaceae</taxon>
        <taxon>Kurthia</taxon>
    </lineage>
</organism>